<dbReference type="EMBL" id="RKMK01000055">
    <property type="protein sequence ID" value="RXG85696.1"/>
    <property type="molecule type" value="Genomic_DNA"/>
</dbReference>
<dbReference type="AlphaFoldDB" id="A0A4Q0QAN1"/>
<organism evidence="1 2">
    <name type="scientific">Bradyrhizobium zhanjiangense</name>
    <dbReference type="NCBI Taxonomy" id="1325107"/>
    <lineage>
        <taxon>Bacteria</taxon>
        <taxon>Pseudomonadati</taxon>
        <taxon>Pseudomonadota</taxon>
        <taxon>Alphaproteobacteria</taxon>
        <taxon>Hyphomicrobiales</taxon>
        <taxon>Nitrobacteraceae</taxon>
        <taxon>Bradyrhizobium</taxon>
    </lineage>
</organism>
<name>A0A4Q0QAN1_9BRAD</name>
<evidence type="ECO:0000313" key="2">
    <source>
        <dbReference type="Proteomes" id="UP000290174"/>
    </source>
</evidence>
<accession>A0A4Q0QAN1</accession>
<dbReference type="Proteomes" id="UP000290174">
    <property type="component" value="Unassembled WGS sequence"/>
</dbReference>
<proteinExistence type="predicted"/>
<sequence>MALRLRIGHQVTGRKTRKGTPMPPATLAELLEAANAQGLVAADVRSITMIRNMFAHGSDTVLNAPMFLDPCRYVTAMIAPRGRLRVSCR</sequence>
<gene>
    <name evidence="1" type="ORF">EAS61_35550</name>
</gene>
<reference evidence="1 2" key="1">
    <citation type="submission" date="2018-11" db="EMBL/GenBank/DDBJ databases">
        <title>Bradyrhizobium sp. nov., isolated from effective nodules of peanut in China.</title>
        <authorList>
            <person name="Li Y."/>
        </authorList>
    </citation>
    <scope>NUCLEOTIDE SEQUENCE [LARGE SCALE GENOMIC DNA]</scope>
    <source>
        <strain evidence="1 2">CCBAU 51770</strain>
    </source>
</reference>
<comment type="caution">
    <text evidence="1">The sequence shown here is derived from an EMBL/GenBank/DDBJ whole genome shotgun (WGS) entry which is preliminary data.</text>
</comment>
<protein>
    <submittedName>
        <fullName evidence="1">Uncharacterized protein</fullName>
    </submittedName>
</protein>
<evidence type="ECO:0000313" key="1">
    <source>
        <dbReference type="EMBL" id="RXG85696.1"/>
    </source>
</evidence>